<keyword evidence="7" id="KW-1185">Reference proteome</keyword>
<dbReference type="Pfam" id="PF25171">
    <property type="entry name" value="Beta-prop_WDR36-Utp21_1st"/>
    <property type="match status" value="1"/>
</dbReference>
<dbReference type="Pfam" id="PF25168">
    <property type="entry name" value="Beta-prop_WDR36-Utp21_2nd"/>
    <property type="match status" value="1"/>
</dbReference>
<dbReference type="InterPro" id="IPR036322">
    <property type="entry name" value="WD40_repeat_dom_sf"/>
</dbReference>
<evidence type="ECO:0000256" key="1">
    <source>
        <dbReference type="ARBA" id="ARBA00022574"/>
    </source>
</evidence>
<dbReference type="SUPFAM" id="SSF50998">
    <property type="entry name" value="Quinoprotein alcohol dehydrogenase-like"/>
    <property type="match status" value="1"/>
</dbReference>
<dbReference type="PANTHER" id="PTHR22840:SF12">
    <property type="entry name" value="WD REPEAT-CONTAINING PROTEIN 36"/>
    <property type="match status" value="1"/>
</dbReference>
<evidence type="ECO:0000259" key="5">
    <source>
        <dbReference type="Pfam" id="PF25171"/>
    </source>
</evidence>
<dbReference type="PROSITE" id="PS50294">
    <property type="entry name" value="WD_REPEATS_REGION"/>
    <property type="match status" value="3"/>
</dbReference>
<evidence type="ECO:0000256" key="3">
    <source>
        <dbReference type="PROSITE-ProRule" id="PRU00221"/>
    </source>
</evidence>
<dbReference type="PROSITE" id="PS00678">
    <property type="entry name" value="WD_REPEATS_1"/>
    <property type="match status" value="1"/>
</dbReference>
<dbReference type="AlphaFoldDB" id="A0ABD0KH13"/>
<dbReference type="InterPro" id="IPR007319">
    <property type="entry name" value="WDR36/Utp21_C"/>
</dbReference>
<feature type="domain" description="WDR36/Utp21 N-terminal" evidence="5">
    <location>
        <begin position="35"/>
        <end position="300"/>
    </location>
</feature>
<dbReference type="PANTHER" id="PTHR22840">
    <property type="entry name" value="WD REPEAT-CONTAINING PROTEIN 36"/>
    <property type="match status" value="1"/>
</dbReference>
<accession>A0ABD0KH13</accession>
<dbReference type="Gene3D" id="2.130.10.10">
    <property type="entry name" value="YVTN repeat-like/Quinoprotein amine dehydrogenase"/>
    <property type="match status" value="2"/>
</dbReference>
<dbReference type="Pfam" id="PF04192">
    <property type="entry name" value="Utp21"/>
    <property type="match status" value="1"/>
</dbReference>
<evidence type="ECO:0000313" key="7">
    <source>
        <dbReference type="Proteomes" id="UP001519460"/>
    </source>
</evidence>
<feature type="domain" description="WDR36/Utp21 C-terminal" evidence="4">
    <location>
        <begin position="687"/>
        <end position="883"/>
    </location>
</feature>
<organism evidence="6 7">
    <name type="scientific">Batillaria attramentaria</name>
    <dbReference type="NCBI Taxonomy" id="370345"/>
    <lineage>
        <taxon>Eukaryota</taxon>
        <taxon>Metazoa</taxon>
        <taxon>Spiralia</taxon>
        <taxon>Lophotrochozoa</taxon>
        <taxon>Mollusca</taxon>
        <taxon>Gastropoda</taxon>
        <taxon>Caenogastropoda</taxon>
        <taxon>Sorbeoconcha</taxon>
        <taxon>Cerithioidea</taxon>
        <taxon>Batillariidae</taxon>
        <taxon>Batillaria</taxon>
    </lineage>
</organism>
<dbReference type="Proteomes" id="UP001519460">
    <property type="component" value="Unassembled WGS sequence"/>
</dbReference>
<gene>
    <name evidence="6" type="ORF">BaRGS_00022262</name>
</gene>
<proteinExistence type="predicted"/>
<dbReference type="SMART" id="SM00320">
    <property type="entry name" value="WD40"/>
    <property type="match status" value="12"/>
</dbReference>
<dbReference type="InterPro" id="IPR011047">
    <property type="entry name" value="Quinoprotein_ADH-like_sf"/>
</dbReference>
<dbReference type="FunFam" id="2.130.10.10:FF:000109">
    <property type="entry name" value="WD repeat domain 36"/>
    <property type="match status" value="1"/>
</dbReference>
<evidence type="ECO:0000313" key="6">
    <source>
        <dbReference type="EMBL" id="KAK7486461.1"/>
    </source>
</evidence>
<sequence>MPASKIFAGYRALGFVSTHVPLAVRYHNKHKENYVVTSVGRAFHVYNCSKLGIVSVSDIHPDEINVLAVSSRHIFTASGNVIRCFDRGRKVIHTYEGHESEVTILLPLGRHLMSVDIAGHVMVWDVHTEGVYLTMEFKVDSFTITAAVHPNTYKNKVLLGSRQGVIQLWNVFNDRLLYTFTGWGQPITVLEQAPAVDVVAVGLGDGRIIIHNIKFDETVMKFTQDWGPVTSISFRTDGHPTMVTGSAAGHIAFWDLETRTLKSQELEAHRSSVSGLQCLPNEPLMVTSAADNTLKVWIFDQPDGGARLLRMREGHAAPPNYLHHYGNNGQSILSAGQDSTLRLFSTVHDKHNRSLGRGSFNKAETKRTGLKLDQHLMPPITTFAAESNRESDWDNVVACHRGLRMVTTWSTQRCTMGKHKLDSQRFHHGNEHRNTTALAVDVSSCGNYAVIGYSSGHVDLYNLQSGKQRGSYGKPSKAHECAVRGVAFDALNQLLVTAGADGVLKFWKFKCKSMIREVKLSAQISSIVMHRESSMLAAVLEDFSVAIVDIDTRRVVRSFTGHTNTITGLTFSPDARWLITSSMDATVCTWNVVTGRLIDCFAVDSAVTSLSMSPTGDFLATSHVDDLGVYLWSNVTLYSYVALPPLPEGFEPQTLHLPATAYVPSGEDSSSSEEAMEYDTSEFKSPEQISDELVTLSLLPTSRWLNLLNLDVIKMRNKPKVPPKVPKSAPFFLPTVTGLQPTFAAAEEKEKGESQILNKPDLHIASEVGQLLGQAAESGDYDPVLTRFKSQGASAIDSDIRSLEGEEELEGFLDFVLHVIDSNKDFEIMQAYLGLFLKIHGEDLSASTHLADKMEEVLKAQSATWKRLQFSINESLCLVNYLRSAVL</sequence>
<feature type="repeat" description="WD" evidence="3">
    <location>
        <begin position="559"/>
        <end position="600"/>
    </location>
</feature>
<dbReference type="InterPro" id="IPR059157">
    <property type="entry name" value="WDR36-Utp21_N"/>
</dbReference>
<name>A0ABD0KH13_9CAEN</name>
<evidence type="ECO:0000259" key="4">
    <source>
        <dbReference type="Pfam" id="PF04192"/>
    </source>
</evidence>
<reference evidence="6 7" key="1">
    <citation type="journal article" date="2023" name="Sci. Data">
        <title>Genome assembly of the Korean intertidal mud-creeper Batillaria attramentaria.</title>
        <authorList>
            <person name="Patra A.K."/>
            <person name="Ho P.T."/>
            <person name="Jun S."/>
            <person name="Lee S.J."/>
            <person name="Kim Y."/>
            <person name="Won Y.J."/>
        </authorList>
    </citation>
    <scope>NUCLEOTIDE SEQUENCE [LARGE SCALE GENOMIC DNA]</scope>
    <source>
        <strain evidence="6">Wonlab-2016</strain>
    </source>
</reference>
<protein>
    <recommendedName>
        <fullName evidence="8">Small-subunit processome Utp21 domain-containing protein</fullName>
    </recommendedName>
</protein>
<dbReference type="InterPro" id="IPR015943">
    <property type="entry name" value="WD40/YVTN_repeat-like_dom_sf"/>
</dbReference>
<comment type="caution">
    <text evidence="6">The sequence shown here is derived from an EMBL/GenBank/DDBJ whole genome shotgun (WGS) entry which is preliminary data.</text>
</comment>
<evidence type="ECO:0000256" key="2">
    <source>
        <dbReference type="ARBA" id="ARBA00022737"/>
    </source>
</evidence>
<dbReference type="PROSITE" id="PS50082">
    <property type="entry name" value="WD_REPEATS_2"/>
    <property type="match status" value="3"/>
</dbReference>
<dbReference type="EMBL" id="JACVVK020000178">
    <property type="protein sequence ID" value="KAK7486461.1"/>
    <property type="molecule type" value="Genomic_DNA"/>
</dbReference>
<evidence type="ECO:0008006" key="8">
    <source>
        <dbReference type="Google" id="ProtNLM"/>
    </source>
</evidence>
<keyword evidence="2" id="KW-0677">Repeat</keyword>
<feature type="repeat" description="WD" evidence="3">
    <location>
        <begin position="266"/>
        <end position="297"/>
    </location>
</feature>
<feature type="repeat" description="WD" evidence="3">
    <location>
        <begin position="476"/>
        <end position="517"/>
    </location>
</feature>
<keyword evidence="1 3" id="KW-0853">WD repeat</keyword>
<dbReference type="SUPFAM" id="SSF50978">
    <property type="entry name" value="WD40 repeat-like"/>
    <property type="match status" value="1"/>
</dbReference>
<dbReference type="InterPro" id="IPR001680">
    <property type="entry name" value="WD40_rpt"/>
</dbReference>
<dbReference type="InterPro" id="IPR019775">
    <property type="entry name" value="WD40_repeat_CS"/>
</dbReference>